<proteinExistence type="inferred from homology"/>
<evidence type="ECO:0000259" key="3">
    <source>
        <dbReference type="Pfam" id="PF12850"/>
    </source>
</evidence>
<dbReference type="InterPro" id="IPR050126">
    <property type="entry name" value="Ap4A_hydrolase"/>
</dbReference>
<feature type="domain" description="Calcineurin-like phosphoesterase" evidence="3">
    <location>
        <begin position="1"/>
        <end position="205"/>
    </location>
</feature>
<dbReference type="EC" id="3.1.4.-" evidence="2"/>
<dbReference type="PANTHER" id="PTHR42850:SF2">
    <property type="entry name" value="BLL5683 PROTEIN"/>
    <property type="match status" value="1"/>
</dbReference>
<evidence type="ECO:0000256" key="2">
    <source>
        <dbReference type="RuleBase" id="RU362039"/>
    </source>
</evidence>
<dbReference type="Pfam" id="PF12850">
    <property type="entry name" value="Metallophos_2"/>
    <property type="match status" value="1"/>
</dbReference>
<dbReference type="NCBIfam" id="TIGR00040">
    <property type="entry name" value="yfcE"/>
    <property type="match status" value="1"/>
</dbReference>
<comment type="cofactor">
    <cofactor evidence="2">
        <name>a divalent metal cation</name>
        <dbReference type="ChEBI" id="CHEBI:60240"/>
    </cofactor>
</comment>
<gene>
    <name evidence="4" type="ORF">CKF48_09605</name>
</gene>
<dbReference type="OrthoDB" id="9813918at2"/>
<name>A0A248TH63_9BACI</name>
<dbReference type="AlphaFoldDB" id="A0A248TH63"/>
<keyword evidence="5" id="KW-1185">Reference proteome</keyword>
<organism evidence="4 5">
    <name type="scientific">Cytobacillus kochii</name>
    <dbReference type="NCBI Taxonomy" id="859143"/>
    <lineage>
        <taxon>Bacteria</taxon>
        <taxon>Bacillati</taxon>
        <taxon>Bacillota</taxon>
        <taxon>Bacilli</taxon>
        <taxon>Bacillales</taxon>
        <taxon>Bacillaceae</taxon>
        <taxon>Cytobacillus</taxon>
    </lineage>
</organism>
<dbReference type="GO" id="GO:0046872">
    <property type="term" value="F:metal ion binding"/>
    <property type="evidence" value="ECO:0007669"/>
    <property type="project" value="UniProtKB-KW"/>
</dbReference>
<dbReference type="GO" id="GO:0016791">
    <property type="term" value="F:phosphatase activity"/>
    <property type="evidence" value="ECO:0007669"/>
    <property type="project" value="TreeGrafter"/>
</dbReference>
<dbReference type="InterPro" id="IPR029052">
    <property type="entry name" value="Metallo-depent_PP-like"/>
</dbReference>
<protein>
    <recommendedName>
        <fullName evidence="2">Phosphoesterase</fullName>
        <ecNumber evidence="2">3.1.4.-</ecNumber>
    </recommendedName>
</protein>
<dbReference type="PIRSF" id="PIRSF000883">
    <property type="entry name" value="Pesterase_MJ0912"/>
    <property type="match status" value="1"/>
</dbReference>
<dbReference type="Proteomes" id="UP000215137">
    <property type="component" value="Chromosome"/>
</dbReference>
<dbReference type="InterPro" id="IPR024654">
    <property type="entry name" value="Calcineurin-like_PHP_lpxH"/>
</dbReference>
<reference evidence="4 5" key="1">
    <citation type="submission" date="2017-08" db="EMBL/GenBank/DDBJ databases">
        <title>Complete Genome Sequence of Bacillus kochii Oregon-R-modENCODE STRAIN BDGP4, isolated from Drosophila melanogaster gut.</title>
        <authorList>
            <person name="Wan K.H."/>
            <person name="Yu C."/>
            <person name="Park S."/>
            <person name="Hammonds A.S."/>
            <person name="Booth B.W."/>
            <person name="Celniker S.E."/>
        </authorList>
    </citation>
    <scope>NUCLEOTIDE SEQUENCE [LARGE SCALE GENOMIC DNA]</scope>
    <source>
        <strain evidence="4 5">BDGP4</strain>
    </source>
</reference>
<evidence type="ECO:0000313" key="4">
    <source>
        <dbReference type="EMBL" id="ASV67556.1"/>
    </source>
</evidence>
<sequence>MQFAIIADIHGNALALRAVLSEIDNLNNIDHIYCLGDMIGIGPESNEVLQMLFSRSDTSMITGNHDEAILALAKGQEYPKSHSHVKKHHQWLLDRMDKYFIRKLDQLPRTIKRNIEGYSILFIHYQIEYNKINEHISKDPFSSIVNPSIENLESLYNDKNEDLICFGHHHPLHYFIGQNTIYLNPGSLGCNDKPTAPYAIVTIKNNKIKVNNKEVPYDNSSFLKSYHKLRVPERDFILKVFHGNQI</sequence>
<evidence type="ECO:0000256" key="1">
    <source>
        <dbReference type="ARBA" id="ARBA00008950"/>
    </source>
</evidence>
<dbReference type="KEGG" id="bko:CKF48_09605"/>
<dbReference type="EMBL" id="CP022983">
    <property type="protein sequence ID" value="ASV67556.1"/>
    <property type="molecule type" value="Genomic_DNA"/>
</dbReference>
<dbReference type="Gene3D" id="3.60.21.10">
    <property type="match status" value="1"/>
</dbReference>
<dbReference type="PANTHER" id="PTHR42850">
    <property type="entry name" value="METALLOPHOSPHOESTERASE"/>
    <property type="match status" value="1"/>
</dbReference>
<evidence type="ECO:0000313" key="5">
    <source>
        <dbReference type="Proteomes" id="UP000215137"/>
    </source>
</evidence>
<comment type="similarity">
    <text evidence="1 2">Belongs to the metallophosphoesterase superfamily. YfcE family.</text>
</comment>
<accession>A0A248TH63</accession>
<dbReference type="GO" id="GO:0005737">
    <property type="term" value="C:cytoplasm"/>
    <property type="evidence" value="ECO:0007669"/>
    <property type="project" value="TreeGrafter"/>
</dbReference>
<dbReference type="RefSeq" id="WP_095371130.1">
    <property type="nucleotide sequence ID" value="NZ_CP022983.1"/>
</dbReference>
<dbReference type="InterPro" id="IPR000979">
    <property type="entry name" value="Phosphodiesterase_MJ0936/Vps29"/>
</dbReference>
<keyword evidence="2" id="KW-0479">Metal-binding</keyword>
<dbReference type="InterPro" id="IPR011152">
    <property type="entry name" value="Pesterase_MJ0912"/>
</dbReference>
<dbReference type="SUPFAM" id="SSF56300">
    <property type="entry name" value="Metallo-dependent phosphatases"/>
    <property type="match status" value="1"/>
</dbReference>